<gene>
    <name evidence="6" type="primary">RIC8A_2</name>
    <name evidence="6" type="ORF">GOODEAATRI_025506</name>
</gene>
<evidence type="ECO:0000256" key="2">
    <source>
        <dbReference type="ARBA" id="ARBA00022658"/>
    </source>
</evidence>
<comment type="caution">
    <text evidence="6">The sequence shown here is derived from an EMBL/GenBank/DDBJ whole genome shotgun (WGS) entry which is preliminary data.</text>
</comment>
<keyword evidence="4" id="KW-0963">Cytoplasm</keyword>
<dbReference type="EMBL" id="JAHRIO010072974">
    <property type="protein sequence ID" value="MEQ2182758.1"/>
    <property type="molecule type" value="Genomic_DNA"/>
</dbReference>
<dbReference type="PANTHER" id="PTHR12425:SF2">
    <property type="entry name" value="SYNEMBRYN-B"/>
    <property type="match status" value="1"/>
</dbReference>
<dbReference type="InterPro" id="IPR019318">
    <property type="entry name" value="Gua_nucleotide_exch_fac_Ric8"/>
</dbReference>
<organism evidence="6 7">
    <name type="scientific">Goodea atripinnis</name>
    <dbReference type="NCBI Taxonomy" id="208336"/>
    <lineage>
        <taxon>Eukaryota</taxon>
        <taxon>Metazoa</taxon>
        <taxon>Chordata</taxon>
        <taxon>Craniata</taxon>
        <taxon>Vertebrata</taxon>
        <taxon>Euteleostomi</taxon>
        <taxon>Actinopterygii</taxon>
        <taxon>Neopterygii</taxon>
        <taxon>Teleostei</taxon>
        <taxon>Neoteleostei</taxon>
        <taxon>Acanthomorphata</taxon>
        <taxon>Ovalentaria</taxon>
        <taxon>Atherinomorphae</taxon>
        <taxon>Cyprinodontiformes</taxon>
        <taxon>Goodeidae</taxon>
        <taxon>Goodea</taxon>
    </lineage>
</organism>
<dbReference type="Pfam" id="PF10165">
    <property type="entry name" value="Ric8"/>
    <property type="match status" value="1"/>
</dbReference>
<name>A0ABV0PH62_9TELE</name>
<evidence type="ECO:0000256" key="5">
    <source>
        <dbReference type="SAM" id="MobiDB-lite"/>
    </source>
</evidence>
<protein>
    <recommendedName>
        <fullName evidence="4">Synembryn</fullName>
    </recommendedName>
    <alternativeName>
        <fullName evidence="4">Protein Ric-8</fullName>
    </alternativeName>
</protein>
<comment type="subcellular location">
    <subcellularLocation>
        <location evidence="4">Cytoplasm</location>
    </subcellularLocation>
</comment>
<evidence type="ECO:0000256" key="3">
    <source>
        <dbReference type="ARBA" id="ARBA00023186"/>
    </source>
</evidence>
<evidence type="ECO:0000313" key="7">
    <source>
        <dbReference type="Proteomes" id="UP001476798"/>
    </source>
</evidence>
<accession>A0ABV0PH62</accession>
<sequence>MYIRLFNFAISSINPITGHVEEPMPNPIEEMTEEQKEYEAEKLANMFDKLSRQNVIRPMGVRPDGTLAPLEETLIGRPEENSDTDSD</sequence>
<comment type="similarity">
    <text evidence="1 4">Belongs to the synembryn family.</text>
</comment>
<keyword evidence="3" id="KW-0143">Chaperone</keyword>
<dbReference type="Proteomes" id="UP001476798">
    <property type="component" value="Unassembled WGS sequence"/>
</dbReference>
<comment type="function">
    <text evidence="4">Chaperone that specifically binds and folds nascent G alpha proteins prior to G protein heterotrimer formation. Also acts as a guanine nucleotide exchange factor (GEF) for G alpha proteins by stimulating exchange of bound GDP for free GTP.</text>
</comment>
<evidence type="ECO:0000256" key="1">
    <source>
        <dbReference type="ARBA" id="ARBA00009049"/>
    </source>
</evidence>
<evidence type="ECO:0000256" key="4">
    <source>
        <dbReference type="RuleBase" id="RU369048"/>
    </source>
</evidence>
<dbReference type="PANTHER" id="PTHR12425">
    <property type="entry name" value="SYNEMBRYN"/>
    <property type="match status" value="1"/>
</dbReference>
<keyword evidence="2 4" id="KW-0344">Guanine-nucleotide releasing factor</keyword>
<proteinExistence type="inferred from homology"/>
<evidence type="ECO:0000313" key="6">
    <source>
        <dbReference type="EMBL" id="MEQ2182758.1"/>
    </source>
</evidence>
<keyword evidence="7" id="KW-1185">Reference proteome</keyword>
<comment type="subunit">
    <text evidence="4">Interacts with some GDP-bound G alpha proteins. Does not interact with G-alpha proteins when they are in complex with subunits beta and gamma.</text>
</comment>
<feature type="region of interest" description="Disordered" evidence="5">
    <location>
        <begin position="58"/>
        <end position="87"/>
    </location>
</feature>
<reference evidence="6 7" key="1">
    <citation type="submission" date="2021-06" db="EMBL/GenBank/DDBJ databases">
        <authorList>
            <person name="Palmer J.M."/>
        </authorList>
    </citation>
    <scope>NUCLEOTIDE SEQUENCE [LARGE SCALE GENOMIC DNA]</scope>
    <source>
        <strain evidence="6 7">GA_2019</strain>
        <tissue evidence="6">Muscle</tissue>
    </source>
</reference>